<dbReference type="EMBL" id="MASU01000023">
    <property type="protein sequence ID" value="PXY17949.1"/>
    <property type="molecule type" value="Genomic_DNA"/>
</dbReference>
<protein>
    <recommendedName>
        <fullName evidence="3">SRPBCC family protein</fullName>
    </recommendedName>
</protein>
<gene>
    <name evidence="1" type="ORF">BA062_36430</name>
</gene>
<dbReference type="InterPro" id="IPR019587">
    <property type="entry name" value="Polyketide_cyclase/dehydratase"/>
</dbReference>
<dbReference type="Proteomes" id="UP000247892">
    <property type="component" value="Unassembled WGS sequence"/>
</dbReference>
<evidence type="ECO:0008006" key="3">
    <source>
        <dbReference type="Google" id="ProtNLM"/>
    </source>
</evidence>
<accession>A0A318LCG9</accession>
<dbReference type="Gene3D" id="3.30.530.20">
    <property type="match status" value="1"/>
</dbReference>
<evidence type="ECO:0000313" key="1">
    <source>
        <dbReference type="EMBL" id="PXY17949.1"/>
    </source>
</evidence>
<dbReference type="Pfam" id="PF10604">
    <property type="entry name" value="Polyketide_cyc2"/>
    <property type="match status" value="1"/>
</dbReference>
<proteinExistence type="predicted"/>
<sequence>MAGVTVERTVRCTPEEFLALVMDAERYAKIDDKLGHIDWVHRDGDVTQFKFRSRLPGLPGPAPKVVSRMRLTPGERVDIEYAPPPHNRLVRRLSTFAASFVCEPAEDGTKVTRSVEIGFPPALRWLAEPLLRRALRRDVEREIDGAKALLERRK</sequence>
<comment type="caution">
    <text evidence="1">The sequence shown here is derived from an EMBL/GenBank/DDBJ whole genome shotgun (WGS) entry which is preliminary data.</text>
</comment>
<dbReference type="AlphaFoldDB" id="A0A318LCG9"/>
<keyword evidence="2" id="KW-1185">Reference proteome</keyword>
<dbReference type="SUPFAM" id="SSF55961">
    <property type="entry name" value="Bet v1-like"/>
    <property type="match status" value="1"/>
</dbReference>
<evidence type="ECO:0000313" key="2">
    <source>
        <dbReference type="Proteomes" id="UP000247892"/>
    </source>
</evidence>
<reference evidence="1 2" key="1">
    <citation type="submission" date="2016-07" db="EMBL/GenBank/DDBJ databases">
        <title>Draft genome sequence of Prauserella sp. YIM 121212, isolated from alkaline soil.</title>
        <authorList>
            <person name="Ruckert C."/>
            <person name="Albersmeier A."/>
            <person name="Jiang C.-L."/>
            <person name="Jiang Y."/>
            <person name="Kalinowski J."/>
            <person name="Schneider O."/>
            <person name="Winkler A."/>
            <person name="Zotchev S.B."/>
        </authorList>
    </citation>
    <scope>NUCLEOTIDE SEQUENCE [LARGE SCALE GENOMIC DNA]</scope>
    <source>
        <strain evidence="1 2">YIM 121212</strain>
    </source>
</reference>
<name>A0A318LCG9_9PSEU</name>
<organism evidence="1 2">
    <name type="scientific">Prauserella flavalba</name>
    <dbReference type="NCBI Taxonomy" id="1477506"/>
    <lineage>
        <taxon>Bacteria</taxon>
        <taxon>Bacillati</taxon>
        <taxon>Actinomycetota</taxon>
        <taxon>Actinomycetes</taxon>
        <taxon>Pseudonocardiales</taxon>
        <taxon>Pseudonocardiaceae</taxon>
        <taxon>Prauserella</taxon>
    </lineage>
</organism>
<dbReference type="InterPro" id="IPR023393">
    <property type="entry name" value="START-like_dom_sf"/>
</dbReference>
<dbReference type="RefSeq" id="WP_110343808.1">
    <property type="nucleotide sequence ID" value="NZ_JBHVKT010000065.1"/>
</dbReference>
<dbReference type="OrthoDB" id="4174486at2"/>